<evidence type="ECO:0000313" key="4">
    <source>
        <dbReference type="Proteomes" id="UP001151582"/>
    </source>
</evidence>
<dbReference type="Proteomes" id="UP001151582">
    <property type="component" value="Unassembled WGS sequence"/>
</dbReference>
<dbReference type="Pfam" id="PF00080">
    <property type="entry name" value="Sod_Cu"/>
    <property type="match status" value="1"/>
</dbReference>
<dbReference type="EMBL" id="JANBQB010000043">
    <property type="protein sequence ID" value="KAJ1983718.1"/>
    <property type="molecule type" value="Genomic_DNA"/>
</dbReference>
<dbReference type="OrthoDB" id="159229at2759"/>
<feature type="signal peptide" evidence="1">
    <location>
        <begin position="1"/>
        <end position="17"/>
    </location>
</feature>
<dbReference type="Gene3D" id="2.60.40.200">
    <property type="entry name" value="Superoxide dismutase, copper/zinc binding domain"/>
    <property type="match status" value="1"/>
</dbReference>
<evidence type="ECO:0000313" key="3">
    <source>
        <dbReference type="EMBL" id="KAJ1983718.1"/>
    </source>
</evidence>
<comment type="caution">
    <text evidence="3">The sequence shown here is derived from an EMBL/GenBank/DDBJ whole genome shotgun (WGS) entry which is preliminary data.</text>
</comment>
<sequence length="182" mass="19227">MHLTALVLSALALGAAATPVKVAPGPYAESLIDMAGITGRVEFYKPPKCGDAKTLVKYQFDGLTAGDSAPYKYHIHVNPVGENNNCTATGGHYDPHSAATTHTPYTCTPGVTPQDQCEVGDLSGKHGSLAPTAEAPQVSGQYIDQYVKFTPENTIIDRSIVIHNSKGDRIACANIDAVMVML</sequence>
<evidence type="ECO:0000256" key="1">
    <source>
        <dbReference type="SAM" id="SignalP"/>
    </source>
</evidence>
<protein>
    <recommendedName>
        <fullName evidence="2">Superoxide dismutase copper/zinc binding domain-containing protein</fullName>
    </recommendedName>
</protein>
<dbReference type="PANTHER" id="PTHR20910:SF1">
    <property type="entry name" value="SUPEROXIDE DISMUTASE COPPER_ZINC BINDING DOMAIN-CONTAINING PROTEIN"/>
    <property type="match status" value="1"/>
</dbReference>
<keyword evidence="1" id="KW-0732">Signal</keyword>
<organism evidence="3 4">
    <name type="scientific">Dimargaris verticillata</name>
    <dbReference type="NCBI Taxonomy" id="2761393"/>
    <lineage>
        <taxon>Eukaryota</taxon>
        <taxon>Fungi</taxon>
        <taxon>Fungi incertae sedis</taxon>
        <taxon>Zoopagomycota</taxon>
        <taxon>Kickxellomycotina</taxon>
        <taxon>Dimargaritomycetes</taxon>
        <taxon>Dimargaritales</taxon>
        <taxon>Dimargaritaceae</taxon>
        <taxon>Dimargaris</taxon>
    </lineage>
</organism>
<accession>A0A9W8B616</accession>
<dbReference type="InterPro" id="IPR036423">
    <property type="entry name" value="SOD-like_Cu/Zn_dom_sf"/>
</dbReference>
<dbReference type="InterPro" id="IPR001424">
    <property type="entry name" value="SOD_Cu_Zn_dom"/>
</dbReference>
<proteinExistence type="predicted"/>
<dbReference type="SUPFAM" id="SSF49329">
    <property type="entry name" value="Cu,Zn superoxide dismutase-like"/>
    <property type="match status" value="1"/>
</dbReference>
<feature type="domain" description="Superoxide dismutase copper/zinc binding" evidence="2">
    <location>
        <begin position="38"/>
        <end position="168"/>
    </location>
</feature>
<name>A0A9W8B616_9FUNG</name>
<gene>
    <name evidence="3" type="ORF">H4R34_001096</name>
</gene>
<dbReference type="GO" id="GO:0046872">
    <property type="term" value="F:metal ion binding"/>
    <property type="evidence" value="ECO:0007669"/>
    <property type="project" value="InterPro"/>
</dbReference>
<dbReference type="InterPro" id="IPR053257">
    <property type="entry name" value="Cu-only_SOD"/>
</dbReference>
<dbReference type="PANTHER" id="PTHR20910">
    <property type="entry name" value="AGAP001623-PA"/>
    <property type="match status" value="1"/>
</dbReference>
<dbReference type="GO" id="GO:0006801">
    <property type="term" value="P:superoxide metabolic process"/>
    <property type="evidence" value="ECO:0007669"/>
    <property type="project" value="InterPro"/>
</dbReference>
<dbReference type="AlphaFoldDB" id="A0A9W8B616"/>
<evidence type="ECO:0000259" key="2">
    <source>
        <dbReference type="Pfam" id="PF00080"/>
    </source>
</evidence>
<reference evidence="3" key="1">
    <citation type="submission" date="2022-07" db="EMBL/GenBank/DDBJ databases">
        <title>Phylogenomic reconstructions and comparative analyses of Kickxellomycotina fungi.</title>
        <authorList>
            <person name="Reynolds N.K."/>
            <person name="Stajich J.E."/>
            <person name="Barry K."/>
            <person name="Grigoriev I.V."/>
            <person name="Crous P."/>
            <person name="Smith M.E."/>
        </authorList>
    </citation>
    <scope>NUCLEOTIDE SEQUENCE</scope>
    <source>
        <strain evidence="3">RSA 567</strain>
    </source>
</reference>
<feature type="chain" id="PRO_5040751508" description="Superoxide dismutase copper/zinc binding domain-containing protein" evidence="1">
    <location>
        <begin position="18"/>
        <end position="182"/>
    </location>
</feature>
<keyword evidence="4" id="KW-1185">Reference proteome</keyword>